<dbReference type="Proteomes" id="UP001244341">
    <property type="component" value="Chromosome 11b"/>
</dbReference>
<dbReference type="PROSITE" id="PS50865">
    <property type="entry name" value="ZF_MYND_2"/>
    <property type="match status" value="1"/>
</dbReference>
<reference evidence="6 7" key="1">
    <citation type="submission" date="2023-05" db="EMBL/GenBank/DDBJ databases">
        <title>A 100% complete, gapless, phased diploid assembly of the Scenedesmus obliquus UTEX 3031 genome.</title>
        <authorList>
            <person name="Biondi T.C."/>
            <person name="Hanschen E.R."/>
            <person name="Kwon T."/>
            <person name="Eng W."/>
            <person name="Kruse C.P.S."/>
            <person name="Koehler S.I."/>
            <person name="Kunde Y."/>
            <person name="Gleasner C.D."/>
            <person name="You Mak K.T."/>
            <person name="Polle J."/>
            <person name="Hovde B.T."/>
            <person name="Starkenburg S.R."/>
        </authorList>
    </citation>
    <scope>NUCLEOTIDE SEQUENCE [LARGE SCALE GENOMIC DNA]</scope>
    <source>
        <strain evidence="6 7">DOE0152z</strain>
    </source>
</reference>
<name>A0ABY8UHY8_TETOB</name>
<evidence type="ECO:0000259" key="5">
    <source>
        <dbReference type="PROSITE" id="PS50865"/>
    </source>
</evidence>
<proteinExistence type="predicted"/>
<dbReference type="SUPFAM" id="SSF144232">
    <property type="entry name" value="HIT/MYND zinc finger-like"/>
    <property type="match status" value="1"/>
</dbReference>
<protein>
    <recommendedName>
        <fullName evidence="5">MYND-type domain-containing protein</fullName>
    </recommendedName>
</protein>
<dbReference type="EMBL" id="CP126218">
    <property type="protein sequence ID" value="WIA19937.1"/>
    <property type="molecule type" value="Genomic_DNA"/>
</dbReference>
<evidence type="ECO:0000256" key="3">
    <source>
        <dbReference type="ARBA" id="ARBA00022833"/>
    </source>
</evidence>
<dbReference type="InterPro" id="IPR002893">
    <property type="entry name" value="Znf_MYND"/>
</dbReference>
<dbReference type="Pfam" id="PF01753">
    <property type="entry name" value="zf-MYND"/>
    <property type="match status" value="1"/>
</dbReference>
<feature type="domain" description="MYND-type" evidence="5">
    <location>
        <begin position="59"/>
        <end position="100"/>
    </location>
</feature>
<gene>
    <name evidence="6" type="ORF">OEZ85_005824</name>
</gene>
<keyword evidence="2 4" id="KW-0863">Zinc-finger</keyword>
<sequence length="188" mass="19728">MEKQQQDPSAAAAAGEPEEVSLSDVAAAALQPPLPLDAAVAPGLWWQRQQLLLGLDSFCDHCGNRVAGAAPVVVCAGCQCTVYCSEGCLQLANGVHQQLCSKLQAAQKRYAAPVSYATGSGELLQQGPFPLVTQVLQLQQPAAGSLGVPCCGLLSCEEGILPQQVFVQRVGSALADLQRQKRLSRYGL</sequence>
<evidence type="ECO:0000256" key="4">
    <source>
        <dbReference type="PROSITE-ProRule" id="PRU00134"/>
    </source>
</evidence>
<keyword evidence="7" id="KW-1185">Reference proteome</keyword>
<evidence type="ECO:0000313" key="6">
    <source>
        <dbReference type="EMBL" id="WIA19937.1"/>
    </source>
</evidence>
<evidence type="ECO:0000256" key="2">
    <source>
        <dbReference type="ARBA" id="ARBA00022771"/>
    </source>
</evidence>
<evidence type="ECO:0000256" key="1">
    <source>
        <dbReference type="ARBA" id="ARBA00022723"/>
    </source>
</evidence>
<evidence type="ECO:0000313" key="7">
    <source>
        <dbReference type="Proteomes" id="UP001244341"/>
    </source>
</evidence>
<organism evidence="6 7">
    <name type="scientific">Tetradesmus obliquus</name>
    <name type="common">Green alga</name>
    <name type="synonym">Acutodesmus obliquus</name>
    <dbReference type="NCBI Taxonomy" id="3088"/>
    <lineage>
        <taxon>Eukaryota</taxon>
        <taxon>Viridiplantae</taxon>
        <taxon>Chlorophyta</taxon>
        <taxon>core chlorophytes</taxon>
        <taxon>Chlorophyceae</taxon>
        <taxon>CS clade</taxon>
        <taxon>Sphaeropleales</taxon>
        <taxon>Scenedesmaceae</taxon>
        <taxon>Tetradesmus</taxon>
    </lineage>
</organism>
<accession>A0ABY8UHY8</accession>
<dbReference type="PROSITE" id="PS01360">
    <property type="entry name" value="ZF_MYND_1"/>
    <property type="match status" value="1"/>
</dbReference>
<keyword evidence="1" id="KW-0479">Metal-binding</keyword>
<keyword evidence="3" id="KW-0862">Zinc</keyword>